<comment type="caution">
    <text evidence="3">The sequence shown here is derived from an EMBL/GenBank/DDBJ whole genome shotgun (WGS) entry which is preliminary data.</text>
</comment>
<evidence type="ECO:0000313" key="4">
    <source>
        <dbReference type="Proteomes" id="UP001151760"/>
    </source>
</evidence>
<evidence type="ECO:0000313" key="3">
    <source>
        <dbReference type="EMBL" id="GJT00248.1"/>
    </source>
</evidence>
<keyword evidence="2" id="KW-0472">Membrane</keyword>
<sequence>MWSWWRWCGSVVEVVAYGHGGLVAWGGMWAVVDGWLVWVVGRRMVMSGVMVVVGERVVWWDGTTALPPSSPPTTYYHQFTHIRRPPPNISSPTAATHRCHPPPPPTTANTSSTALNNQYITTDGGWWWVAMENGTLDRGCGYFKWMDSPSGSSTPPSSFPRSSTPPSYSPGTSTRPSFSPGSSRSAQNLGKAECSNCKFLAEKIKTLEARIRILEGQLEMERHPENHTLESAAILHEIYNGMGNLNME</sequence>
<feature type="compositionally biased region" description="Polar residues" evidence="1">
    <location>
        <begin position="179"/>
        <end position="188"/>
    </location>
</feature>
<reference evidence="3" key="2">
    <citation type="submission" date="2022-01" db="EMBL/GenBank/DDBJ databases">
        <authorList>
            <person name="Yamashiro T."/>
            <person name="Shiraishi A."/>
            <person name="Satake H."/>
            <person name="Nakayama K."/>
        </authorList>
    </citation>
    <scope>NUCLEOTIDE SEQUENCE</scope>
</reference>
<organism evidence="3 4">
    <name type="scientific">Tanacetum coccineum</name>
    <dbReference type="NCBI Taxonomy" id="301880"/>
    <lineage>
        <taxon>Eukaryota</taxon>
        <taxon>Viridiplantae</taxon>
        <taxon>Streptophyta</taxon>
        <taxon>Embryophyta</taxon>
        <taxon>Tracheophyta</taxon>
        <taxon>Spermatophyta</taxon>
        <taxon>Magnoliopsida</taxon>
        <taxon>eudicotyledons</taxon>
        <taxon>Gunneridae</taxon>
        <taxon>Pentapetalae</taxon>
        <taxon>asterids</taxon>
        <taxon>campanulids</taxon>
        <taxon>Asterales</taxon>
        <taxon>Asteraceae</taxon>
        <taxon>Asteroideae</taxon>
        <taxon>Anthemideae</taxon>
        <taxon>Anthemidinae</taxon>
        <taxon>Tanacetum</taxon>
    </lineage>
</organism>
<keyword evidence="2" id="KW-1133">Transmembrane helix</keyword>
<feature type="region of interest" description="Disordered" evidence="1">
    <location>
        <begin position="151"/>
        <end position="188"/>
    </location>
</feature>
<keyword evidence="4" id="KW-1185">Reference proteome</keyword>
<name>A0ABQ5AD72_9ASTR</name>
<feature type="transmembrane region" description="Helical" evidence="2">
    <location>
        <begin position="20"/>
        <end position="40"/>
    </location>
</feature>
<feature type="compositionally biased region" description="Low complexity" evidence="1">
    <location>
        <begin position="151"/>
        <end position="177"/>
    </location>
</feature>
<reference evidence="3" key="1">
    <citation type="journal article" date="2022" name="Int. J. Mol. Sci.">
        <title>Draft Genome of Tanacetum Coccineum: Genomic Comparison of Closely Related Tanacetum-Family Plants.</title>
        <authorList>
            <person name="Yamashiro T."/>
            <person name="Shiraishi A."/>
            <person name="Nakayama K."/>
            <person name="Satake H."/>
        </authorList>
    </citation>
    <scope>NUCLEOTIDE SEQUENCE</scope>
</reference>
<accession>A0ABQ5AD72</accession>
<dbReference type="EMBL" id="BQNB010012180">
    <property type="protein sequence ID" value="GJT00248.1"/>
    <property type="molecule type" value="Genomic_DNA"/>
</dbReference>
<gene>
    <name evidence="3" type="ORF">Tco_0821417</name>
</gene>
<dbReference type="Proteomes" id="UP001151760">
    <property type="component" value="Unassembled WGS sequence"/>
</dbReference>
<keyword evidence="2" id="KW-0812">Transmembrane</keyword>
<evidence type="ECO:0000256" key="2">
    <source>
        <dbReference type="SAM" id="Phobius"/>
    </source>
</evidence>
<feature type="region of interest" description="Disordered" evidence="1">
    <location>
        <begin position="90"/>
        <end position="114"/>
    </location>
</feature>
<protein>
    <recommendedName>
        <fullName evidence="5">Zinc finger GRF-type domain-containing protein</fullName>
    </recommendedName>
</protein>
<evidence type="ECO:0008006" key="5">
    <source>
        <dbReference type="Google" id="ProtNLM"/>
    </source>
</evidence>
<proteinExistence type="predicted"/>
<evidence type="ECO:0000256" key="1">
    <source>
        <dbReference type="SAM" id="MobiDB-lite"/>
    </source>
</evidence>